<sequence>MLPEQASHSQNPDDRLGSPTLLSRPPSAGGAGSQAAALAMTLSPSRRTAALRDFTGGKPAEAVPCESERGGLPGESAEERAVFYESLQRHWRQEAKDDFVNNRWGVPVTGYKQVDLVGLYRQVGLHGGCDMVSDKKWWRNIGTLLGHAPSSKMKTIYEKFLASYADRYLDAARFGKVAGPLYMRASAIKAQERELAEYFKRQEKAGKAAAVMNVVTQQVTQQPQRPPPAATYSVNQQVWSQMGSAAQAHALQQQQQQLQQQQAQVTPSQLQHMRNLLAERQVYAQRQAALHQGQAEQIRHTALNCITPSPSPFLLVPQTLAPQQIRELIMALKSGLPDLVPWALNALALSSFSARPELPALPSLPGLLPALLQVLRDAVEDPSETAAAVAAANAALEEDEWPGLRPPRKRQKRTAPGQAQGWWWERAGILSDGGLEDERFGWGVCAAAILRNLAANRANLGSLADPECISVLVDCLEERNRESSAGYNELALSLLDVVGALGAGGCFSVQHHAASLFRLVRALAQLLSPQLRREAPLKLRAAAAEALEKLAAARQLAPVLLPCLESAPLRLTGHLVDLLLTDLEAARDAVWGEVRGELGPPAVATDDVSPEALQQAAVVAQAEAISAAAVALSSFFALAAARNAGNCARAVLAADARAVPALVAVLLGRHPPPPAGPPGSATGPPNAALAVYTANLLRRASECACAALWHVASTAAGKDQLRPFLGEIAPAAMSVHAQSSNQAQLLTRMS</sequence>
<keyword evidence="1" id="KW-0156">Chromatin regulator</keyword>
<evidence type="ECO:0000256" key="3">
    <source>
        <dbReference type="ARBA" id="ARBA00023125"/>
    </source>
</evidence>
<feature type="compositionally biased region" description="Polar residues" evidence="6">
    <location>
        <begin position="1"/>
        <end position="10"/>
    </location>
</feature>
<evidence type="ECO:0000256" key="5">
    <source>
        <dbReference type="ARBA" id="ARBA00023242"/>
    </source>
</evidence>
<dbReference type="SMART" id="SM01014">
    <property type="entry name" value="ARID"/>
    <property type="match status" value="1"/>
</dbReference>
<reference evidence="8 9" key="1">
    <citation type="journal article" date="2024" name="Nat. Commun.">
        <title>Phylogenomics reveals the evolutionary origins of lichenization in chlorophyte algae.</title>
        <authorList>
            <person name="Puginier C."/>
            <person name="Libourel C."/>
            <person name="Otte J."/>
            <person name="Skaloud P."/>
            <person name="Haon M."/>
            <person name="Grisel S."/>
            <person name="Petersen M."/>
            <person name="Berrin J.G."/>
            <person name="Delaux P.M."/>
            <person name="Dal Grande F."/>
            <person name="Keller J."/>
        </authorList>
    </citation>
    <scope>NUCLEOTIDE SEQUENCE [LARGE SCALE GENOMIC DNA]</scope>
    <source>
        <strain evidence="8 9">SAG 216-7</strain>
    </source>
</reference>
<dbReference type="PANTHER" id="PTHR15348">
    <property type="entry name" value="AT-RICH INTERACTIVE DOMAIN-CONTAINING PROTEIN ARID DOMAIN- CONTAINING PROTEIN DEAD RINGER PROTEIN B-CELL REGULATOR OF IGH TRANSCRIPTION BRIGHT"/>
    <property type="match status" value="1"/>
</dbReference>
<dbReference type="SMART" id="SM00501">
    <property type="entry name" value="BRIGHT"/>
    <property type="match status" value="1"/>
</dbReference>
<dbReference type="InterPro" id="IPR036431">
    <property type="entry name" value="ARID_dom_sf"/>
</dbReference>
<dbReference type="PROSITE" id="PS51011">
    <property type="entry name" value="ARID"/>
    <property type="match status" value="1"/>
</dbReference>
<protein>
    <recommendedName>
        <fullName evidence="7">ARID domain-containing protein</fullName>
    </recommendedName>
</protein>
<dbReference type="InterPro" id="IPR016024">
    <property type="entry name" value="ARM-type_fold"/>
</dbReference>
<keyword evidence="3" id="KW-0238">DNA-binding</keyword>
<dbReference type="SUPFAM" id="SSF48371">
    <property type="entry name" value="ARM repeat"/>
    <property type="match status" value="1"/>
</dbReference>
<evidence type="ECO:0000256" key="4">
    <source>
        <dbReference type="ARBA" id="ARBA00023163"/>
    </source>
</evidence>
<dbReference type="SUPFAM" id="SSF46774">
    <property type="entry name" value="ARID-like"/>
    <property type="match status" value="1"/>
</dbReference>
<dbReference type="CDD" id="cd16100">
    <property type="entry name" value="ARID"/>
    <property type="match status" value="1"/>
</dbReference>
<keyword evidence="4" id="KW-0804">Transcription</keyword>
<accession>A0ABR2YLA2</accession>
<name>A0ABR2YLA2_9CHLO</name>
<feature type="region of interest" description="Disordered" evidence="6">
    <location>
        <begin position="1"/>
        <end position="37"/>
    </location>
</feature>
<dbReference type="Proteomes" id="UP001491310">
    <property type="component" value="Unassembled WGS sequence"/>
</dbReference>
<keyword evidence="5" id="KW-0539">Nucleus</keyword>
<evidence type="ECO:0000313" key="9">
    <source>
        <dbReference type="Proteomes" id="UP001491310"/>
    </source>
</evidence>
<evidence type="ECO:0000256" key="1">
    <source>
        <dbReference type="ARBA" id="ARBA00022853"/>
    </source>
</evidence>
<organism evidence="8 9">
    <name type="scientific">Coccomyxa subellipsoidea</name>
    <dbReference type="NCBI Taxonomy" id="248742"/>
    <lineage>
        <taxon>Eukaryota</taxon>
        <taxon>Viridiplantae</taxon>
        <taxon>Chlorophyta</taxon>
        <taxon>core chlorophytes</taxon>
        <taxon>Trebouxiophyceae</taxon>
        <taxon>Trebouxiophyceae incertae sedis</taxon>
        <taxon>Coccomyxaceae</taxon>
        <taxon>Coccomyxa</taxon>
    </lineage>
</organism>
<gene>
    <name evidence="8" type="ORF">WJX75_007703</name>
</gene>
<dbReference type="Gene3D" id="1.10.150.60">
    <property type="entry name" value="ARID DNA-binding domain"/>
    <property type="match status" value="1"/>
</dbReference>
<comment type="caution">
    <text evidence="8">The sequence shown here is derived from an EMBL/GenBank/DDBJ whole genome shotgun (WGS) entry which is preliminary data.</text>
</comment>
<keyword evidence="9" id="KW-1185">Reference proteome</keyword>
<evidence type="ECO:0000259" key="7">
    <source>
        <dbReference type="PROSITE" id="PS51011"/>
    </source>
</evidence>
<evidence type="ECO:0000256" key="6">
    <source>
        <dbReference type="SAM" id="MobiDB-lite"/>
    </source>
</evidence>
<dbReference type="EMBL" id="JALJOT010000009">
    <property type="protein sequence ID" value="KAK9907652.1"/>
    <property type="molecule type" value="Genomic_DNA"/>
</dbReference>
<keyword evidence="2" id="KW-0805">Transcription regulation</keyword>
<dbReference type="InterPro" id="IPR045147">
    <property type="entry name" value="ARI3A/B/C"/>
</dbReference>
<dbReference type="PANTHER" id="PTHR15348:SF0">
    <property type="entry name" value="PROTEIN DEAD RINGER"/>
    <property type="match status" value="1"/>
</dbReference>
<evidence type="ECO:0000313" key="8">
    <source>
        <dbReference type="EMBL" id="KAK9907652.1"/>
    </source>
</evidence>
<dbReference type="InterPro" id="IPR001606">
    <property type="entry name" value="ARID_dom"/>
</dbReference>
<proteinExistence type="predicted"/>
<dbReference type="Pfam" id="PF01388">
    <property type="entry name" value="ARID"/>
    <property type="match status" value="1"/>
</dbReference>
<evidence type="ECO:0000256" key="2">
    <source>
        <dbReference type="ARBA" id="ARBA00023015"/>
    </source>
</evidence>
<feature type="domain" description="ARID" evidence="7">
    <location>
        <begin position="77"/>
        <end position="169"/>
    </location>
</feature>